<keyword evidence="2 6" id="KW-0812">Transmembrane</keyword>
<feature type="chain" id="PRO_5013233521" evidence="7">
    <location>
        <begin position="24"/>
        <end position="219"/>
    </location>
</feature>
<dbReference type="GO" id="GO:0016020">
    <property type="term" value="C:membrane"/>
    <property type="evidence" value="ECO:0007669"/>
    <property type="project" value="UniProtKB-SubCell"/>
</dbReference>
<feature type="compositionally biased region" description="Polar residues" evidence="5">
    <location>
        <begin position="193"/>
        <end position="219"/>
    </location>
</feature>
<evidence type="ECO:0000256" key="1">
    <source>
        <dbReference type="ARBA" id="ARBA00004370"/>
    </source>
</evidence>
<comment type="caution">
    <text evidence="8">The sequence shown here is derived from an EMBL/GenBank/DDBJ whole genome shotgun (WGS) entry which is preliminary data.</text>
</comment>
<organism evidence="8 9">
    <name type="scientific">Mizuhopecten yessoensis</name>
    <name type="common">Japanese scallop</name>
    <name type="synonym">Patinopecten yessoensis</name>
    <dbReference type="NCBI Taxonomy" id="6573"/>
    <lineage>
        <taxon>Eukaryota</taxon>
        <taxon>Metazoa</taxon>
        <taxon>Spiralia</taxon>
        <taxon>Lophotrochozoa</taxon>
        <taxon>Mollusca</taxon>
        <taxon>Bivalvia</taxon>
        <taxon>Autobranchia</taxon>
        <taxon>Pteriomorphia</taxon>
        <taxon>Pectinida</taxon>
        <taxon>Pectinoidea</taxon>
        <taxon>Pectinidae</taxon>
        <taxon>Mizuhopecten</taxon>
    </lineage>
</organism>
<feature type="region of interest" description="Disordered" evidence="5">
    <location>
        <begin position="153"/>
        <end position="219"/>
    </location>
</feature>
<proteinExistence type="predicted"/>
<evidence type="ECO:0000313" key="8">
    <source>
        <dbReference type="EMBL" id="OWF40428.1"/>
    </source>
</evidence>
<comment type="subcellular location">
    <subcellularLocation>
        <location evidence="1">Membrane</location>
    </subcellularLocation>
</comment>
<dbReference type="EMBL" id="NEDP02005465">
    <property type="protein sequence ID" value="OWF40428.1"/>
    <property type="molecule type" value="Genomic_DNA"/>
</dbReference>
<dbReference type="STRING" id="6573.A0A210PVA5"/>
<gene>
    <name evidence="8" type="ORF">KP79_PYT16216</name>
</gene>
<keyword evidence="3 6" id="KW-1133">Transmembrane helix</keyword>
<evidence type="ECO:0000256" key="4">
    <source>
        <dbReference type="ARBA" id="ARBA00023136"/>
    </source>
</evidence>
<keyword evidence="7" id="KW-0732">Signal</keyword>
<dbReference type="Pfam" id="PF10873">
    <property type="entry name" value="CYYR1"/>
    <property type="match status" value="1"/>
</dbReference>
<feature type="compositionally biased region" description="Pro residues" evidence="5">
    <location>
        <begin position="170"/>
        <end position="187"/>
    </location>
</feature>
<feature type="transmembrane region" description="Helical" evidence="6">
    <location>
        <begin position="74"/>
        <end position="98"/>
    </location>
</feature>
<accession>A0A210PVA5</accession>
<sequence length="219" mass="23597">MGNSGITLFLLTVILQFREYLSGSTCYELEYNYFTSSYSYTYYGYCSFGCCGYTYIRYCCISSYYAYEYTAASLSIGVIVGAIIGGLVFLGVMIAVVICCICKCTEKSRGQRGAVVAPATTGGPGVAIVNSHVNMPMQPQPYYQMQSQPIPTVQPPPYNNVGGPQYTPAAYPPPPPAYPPPAYPPTAPTQQPDQTSSPFALQSNIQSTVNSAPPAATQH</sequence>
<keyword evidence="9" id="KW-1185">Reference proteome</keyword>
<dbReference type="PANTHER" id="PTHR31395">
    <property type="entry name" value="SHISA"/>
    <property type="match status" value="1"/>
</dbReference>
<dbReference type="InterPro" id="IPR026910">
    <property type="entry name" value="Shisa"/>
</dbReference>
<dbReference type="InterPro" id="IPR022640">
    <property type="entry name" value="CYYR1"/>
</dbReference>
<evidence type="ECO:0000256" key="2">
    <source>
        <dbReference type="ARBA" id="ARBA00022692"/>
    </source>
</evidence>
<protein>
    <submittedName>
        <fullName evidence="8">Cysteine and tyrosine-rich protein 1</fullName>
    </submittedName>
</protein>
<evidence type="ECO:0000256" key="3">
    <source>
        <dbReference type="ARBA" id="ARBA00022989"/>
    </source>
</evidence>
<keyword evidence="4 6" id="KW-0472">Membrane</keyword>
<evidence type="ECO:0000313" key="9">
    <source>
        <dbReference type="Proteomes" id="UP000242188"/>
    </source>
</evidence>
<feature type="transmembrane region" description="Helical" evidence="6">
    <location>
        <begin position="42"/>
        <end position="67"/>
    </location>
</feature>
<name>A0A210PVA5_MIZYE</name>
<feature type="signal peptide" evidence="7">
    <location>
        <begin position="1"/>
        <end position="23"/>
    </location>
</feature>
<evidence type="ECO:0000256" key="5">
    <source>
        <dbReference type="SAM" id="MobiDB-lite"/>
    </source>
</evidence>
<dbReference type="Proteomes" id="UP000242188">
    <property type="component" value="Unassembled WGS sequence"/>
</dbReference>
<reference evidence="8 9" key="1">
    <citation type="journal article" date="2017" name="Nat. Ecol. Evol.">
        <title>Scallop genome provides insights into evolution of bilaterian karyotype and development.</title>
        <authorList>
            <person name="Wang S."/>
            <person name="Zhang J."/>
            <person name="Jiao W."/>
            <person name="Li J."/>
            <person name="Xun X."/>
            <person name="Sun Y."/>
            <person name="Guo X."/>
            <person name="Huan P."/>
            <person name="Dong B."/>
            <person name="Zhang L."/>
            <person name="Hu X."/>
            <person name="Sun X."/>
            <person name="Wang J."/>
            <person name="Zhao C."/>
            <person name="Wang Y."/>
            <person name="Wang D."/>
            <person name="Huang X."/>
            <person name="Wang R."/>
            <person name="Lv J."/>
            <person name="Li Y."/>
            <person name="Zhang Z."/>
            <person name="Liu B."/>
            <person name="Lu W."/>
            <person name="Hui Y."/>
            <person name="Liang J."/>
            <person name="Zhou Z."/>
            <person name="Hou R."/>
            <person name="Li X."/>
            <person name="Liu Y."/>
            <person name="Li H."/>
            <person name="Ning X."/>
            <person name="Lin Y."/>
            <person name="Zhao L."/>
            <person name="Xing Q."/>
            <person name="Dou J."/>
            <person name="Li Y."/>
            <person name="Mao J."/>
            <person name="Guo H."/>
            <person name="Dou H."/>
            <person name="Li T."/>
            <person name="Mu C."/>
            <person name="Jiang W."/>
            <person name="Fu Q."/>
            <person name="Fu X."/>
            <person name="Miao Y."/>
            <person name="Liu J."/>
            <person name="Yu Q."/>
            <person name="Li R."/>
            <person name="Liao H."/>
            <person name="Li X."/>
            <person name="Kong Y."/>
            <person name="Jiang Z."/>
            <person name="Chourrout D."/>
            <person name="Li R."/>
            <person name="Bao Z."/>
        </authorList>
    </citation>
    <scope>NUCLEOTIDE SEQUENCE [LARGE SCALE GENOMIC DNA]</scope>
    <source>
        <strain evidence="8 9">PY_sf001</strain>
    </source>
</reference>
<dbReference type="AlphaFoldDB" id="A0A210PVA5"/>
<evidence type="ECO:0000256" key="7">
    <source>
        <dbReference type="SAM" id="SignalP"/>
    </source>
</evidence>
<dbReference type="PANTHER" id="PTHR31395:SF23">
    <property type="entry name" value="GEO05642P1"/>
    <property type="match status" value="1"/>
</dbReference>
<evidence type="ECO:0000256" key="6">
    <source>
        <dbReference type="SAM" id="Phobius"/>
    </source>
</evidence>